<organism evidence="2 3">
    <name type="scientific">Mucilaginibacter segetis</name>
    <dbReference type="NCBI Taxonomy" id="2793071"/>
    <lineage>
        <taxon>Bacteria</taxon>
        <taxon>Pseudomonadati</taxon>
        <taxon>Bacteroidota</taxon>
        <taxon>Sphingobacteriia</taxon>
        <taxon>Sphingobacteriales</taxon>
        <taxon>Sphingobacteriaceae</taxon>
        <taxon>Mucilaginibacter</taxon>
    </lineage>
</organism>
<protein>
    <submittedName>
        <fullName evidence="2">G-D-S-L family lipolytic protein</fullName>
    </submittedName>
</protein>
<keyword evidence="3" id="KW-1185">Reference proteome</keyword>
<dbReference type="Pfam" id="PF13472">
    <property type="entry name" value="Lipase_GDSL_2"/>
    <property type="match status" value="1"/>
</dbReference>
<sequence length="220" mass="25173">MKKFFLLSVIVVLCSFQIQKPTKIVFFGDSITEYGVQPNGFITLIQQRLKAEHKDGDYQVEGAGIGGNKIYDLYLRYEDDVLAKNPDVVVIWVGVNDVWHKRLFGTGTDWDKFGRFYTALIKKMQAKGIKVLLCTPGTIGEKTDYSNEQDGDLNKYSQIIRDLAKQNNCELIDFRKMFHEYDVKNNPENKDSGILTKDGVHPNDVGNKYIADVFYNILIK</sequence>
<dbReference type="PANTHER" id="PTHR30383">
    <property type="entry name" value="THIOESTERASE 1/PROTEASE 1/LYSOPHOSPHOLIPASE L1"/>
    <property type="match status" value="1"/>
</dbReference>
<comment type="caution">
    <text evidence="2">The sequence shown here is derived from an EMBL/GenBank/DDBJ whole genome shotgun (WGS) entry which is preliminary data.</text>
</comment>
<dbReference type="PANTHER" id="PTHR30383:SF5">
    <property type="entry name" value="SGNH HYDROLASE-TYPE ESTERASE DOMAIN-CONTAINING PROTEIN"/>
    <property type="match status" value="1"/>
</dbReference>
<dbReference type="AlphaFoldDB" id="A0A934UP70"/>
<evidence type="ECO:0000313" key="2">
    <source>
        <dbReference type="EMBL" id="MBK0380830.1"/>
    </source>
</evidence>
<proteinExistence type="predicted"/>
<dbReference type="GO" id="GO:0004622">
    <property type="term" value="F:phosphatidylcholine lysophospholipase activity"/>
    <property type="evidence" value="ECO:0007669"/>
    <property type="project" value="TreeGrafter"/>
</dbReference>
<feature type="domain" description="SGNH hydrolase-type esterase" evidence="1">
    <location>
        <begin position="26"/>
        <end position="208"/>
    </location>
</feature>
<gene>
    <name evidence="2" type="ORF">I5M19_16015</name>
</gene>
<dbReference type="Gene3D" id="3.40.50.1110">
    <property type="entry name" value="SGNH hydrolase"/>
    <property type="match status" value="1"/>
</dbReference>
<dbReference type="RefSeq" id="WP_200067365.1">
    <property type="nucleotide sequence ID" value="NZ_JAEHFW010000003.1"/>
</dbReference>
<name>A0A934UP70_9SPHI</name>
<dbReference type="EMBL" id="JAEHFW010000003">
    <property type="protein sequence ID" value="MBK0380830.1"/>
    <property type="molecule type" value="Genomic_DNA"/>
</dbReference>
<evidence type="ECO:0000259" key="1">
    <source>
        <dbReference type="Pfam" id="PF13472"/>
    </source>
</evidence>
<accession>A0A934UP70</accession>
<evidence type="ECO:0000313" key="3">
    <source>
        <dbReference type="Proteomes" id="UP000613193"/>
    </source>
</evidence>
<dbReference type="InterPro" id="IPR051532">
    <property type="entry name" value="Ester_Hydrolysis_Enzymes"/>
</dbReference>
<dbReference type="Proteomes" id="UP000613193">
    <property type="component" value="Unassembled WGS sequence"/>
</dbReference>
<reference evidence="2" key="1">
    <citation type="submission" date="2020-12" db="EMBL/GenBank/DDBJ databases">
        <title>Bacterial novel species Mucilaginibacter sp. SD-g isolated from soil.</title>
        <authorList>
            <person name="Jung H.-Y."/>
        </authorList>
    </citation>
    <scope>NUCLEOTIDE SEQUENCE</scope>
    <source>
        <strain evidence="2">SD-g</strain>
    </source>
</reference>
<dbReference type="InterPro" id="IPR036514">
    <property type="entry name" value="SGNH_hydro_sf"/>
</dbReference>
<dbReference type="InterPro" id="IPR013830">
    <property type="entry name" value="SGNH_hydro"/>
</dbReference>
<dbReference type="SUPFAM" id="SSF52266">
    <property type="entry name" value="SGNH hydrolase"/>
    <property type="match status" value="1"/>
</dbReference>